<feature type="non-terminal residue" evidence="1">
    <location>
        <position position="67"/>
    </location>
</feature>
<protein>
    <submittedName>
        <fullName evidence="1">Uncharacterized protein</fullName>
    </submittedName>
</protein>
<sequence>MNSEEICFRGVCRRNSSACYKLSTSGPLLLVDWSNGHYGDLQCKFNCVSSFSRNKMDCKISWRFSQT</sequence>
<dbReference type="AlphaFoldDB" id="A0A087UTK0"/>
<evidence type="ECO:0000313" key="1">
    <source>
        <dbReference type="EMBL" id="KFM80689.1"/>
    </source>
</evidence>
<reference evidence="1 2" key="1">
    <citation type="submission" date="2013-11" db="EMBL/GenBank/DDBJ databases">
        <title>Genome sequencing of Stegodyphus mimosarum.</title>
        <authorList>
            <person name="Bechsgaard J."/>
        </authorList>
    </citation>
    <scope>NUCLEOTIDE SEQUENCE [LARGE SCALE GENOMIC DNA]</scope>
</reference>
<dbReference type="EMBL" id="KK121540">
    <property type="protein sequence ID" value="KFM80689.1"/>
    <property type="molecule type" value="Genomic_DNA"/>
</dbReference>
<organism evidence="1 2">
    <name type="scientific">Stegodyphus mimosarum</name>
    <name type="common">African social velvet spider</name>
    <dbReference type="NCBI Taxonomy" id="407821"/>
    <lineage>
        <taxon>Eukaryota</taxon>
        <taxon>Metazoa</taxon>
        <taxon>Ecdysozoa</taxon>
        <taxon>Arthropoda</taxon>
        <taxon>Chelicerata</taxon>
        <taxon>Arachnida</taxon>
        <taxon>Araneae</taxon>
        <taxon>Araneomorphae</taxon>
        <taxon>Entelegynae</taxon>
        <taxon>Eresoidea</taxon>
        <taxon>Eresidae</taxon>
        <taxon>Stegodyphus</taxon>
    </lineage>
</organism>
<keyword evidence="2" id="KW-1185">Reference proteome</keyword>
<gene>
    <name evidence="1" type="ORF">X975_09591</name>
</gene>
<name>A0A087UTK0_STEMI</name>
<evidence type="ECO:0000313" key="2">
    <source>
        <dbReference type="Proteomes" id="UP000054359"/>
    </source>
</evidence>
<proteinExistence type="predicted"/>
<dbReference type="Proteomes" id="UP000054359">
    <property type="component" value="Unassembled WGS sequence"/>
</dbReference>
<accession>A0A087UTK0</accession>